<feature type="region of interest" description="Disordered" evidence="1">
    <location>
        <begin position="33"/>
        <end position="52"/>
    </location>
</feature>
<dbReference type="PROSITE" id="PS51038">
    <property type="entry name" value="BAH"/>
    <property type="match status" value="1"/>
</dbReference>
<feature type="non-terminal residue" evidence="3">
    <location>
        <position position="1"/>
    </location>
</feature>
<dbReference type="InterPro" id="IPR001025">
    <property type="entry name" value="BAH_dom"/>
</dbReference>
<dbReference type="Proteomes" id="UP000485058">
    <property type="component" value="Unassembled WGS sequence"/>
</dbReference>
<evidence type="ECO:0000313" key="4">
    <source>
        <dbReference type="Proteomes" id="UP000485058"/>
    </source>
</evidence>
<dbReference type="AlphaFoldDB" id="A0A699ZS85"/>
<feature type="non-terminal residue" evidence="3">
    <location>
        <position position="198"/>
    </location>
</feature>
<dbReference type="GO" id="GO:0044027">
    <property type="term" value="P:negative regulation of gene expression via chromosomal CpG island methylation"/>
    <property type="evidence" value="ECO:0007669"/>
    <property type="project" value="TreeGrafter"/>
</dbReference>
<dbReference type="GO" id="GO:0005634">
    <property type="term" value="C:nucleus"/>
    <property type="evidence" value="ECO:0007669"/>
    <property type="project" value="TreeGrafter"/>
</dbReference>
<feature type="domain" description="BAH" evidence="2">
    <location>
        <begin position="84"/>
        <end position="198"/>
    </location>
</feature>
<keyword evidence="4" id="KW-1185">Reference proteome</keyword>
<dbReference type="EMBL" id="BLLF01002836">
    <property type="protein sequence ID" value="GFH25513.1"/>
    <property type="molecule type" value="Genomic_DNA"/>
</dbReference>
<feature type="region of interest" description="Disordered" evidence="1">
    <location>
        <begin position="1"/>
        <end position="24"/>
    </location>
</feature>
<gene>
    <name evidence="3" type="ORF">HaLaN_23492</name>
</gene>
<evidence type="ECO:0000313" key="3">
    <source>
        <dbReference type="EMBL" id="GFH25513.1"/>
    </source>
</evidence>
<dbReference type="PANTHER" id="PTHR10629">
    <property type="entry name" value="CYTOSINE-SPECIFIC METHYLTRANSFERASE"/>
    <property type="match status" value="1"/>
</dbReference>
<organism evidence="3 4">
    <name type="scientific">Haematococcus lacustris</name>
    <name type="common">Green alga</name>
    <name type="synonym">Haematococcus pluvialis</name>
    <dbReference type="NCBI Taxonomy" id="44745"/>
    <lineage>
        <taxon>Eukaryota</taxon>
        <taxon>Viridiplantae</taxon>
        <taxon>Chlorophyta</taxon>
        <taxon>core chlorophytes</taxon>
        <taxon>Chlorophyceae</taxon>
        <taxon>CS clade</taxon>
        <taxon>Chlamydomonadales</taxon>
        <taxon>Haematococcaceae</taxon>
        <taxon>Haematococcus</taxon>
    </lineage>
</organism>
<dbReference type="Gene3D" id="2.30.30.490">
    <property type="match status" value="1"/>
</dbReference>
<evidence type="ECO:0000259" key="2">
    <source>
        <dbReference type="PROSITE" id="PS51038"/>
    </source>
</evidence>
<accession>A0A699ZS85</accession>
<dbReference type="PANTHER" id="PTHR10629:SF50">
    <property type="entry name" value="DNA (CYTOSINE-5)-METHYLTRANSFERASE CMT3"/>
    <property type="match status" value="1"/>
</dbReference>
<evidence type="ECO:0000256" key="1">
    <source>
        <dbReference type="SAM" id="MobiDB-lite"/>
    </source>
</evidence>
<dbReference type="GO" id="GO:0003677">
    <property type="term" value="F:DNA binding"/>
    <property type="evidence" value="ECO:0007669"/>
    <property type="project" value="TreeGrafter"/>
</dbReference>
<proteinExistence type="predicted"/>
<comment type="caution">
    <text evidence="3">The sequence shown here is derived from an EMBL/GenBank/DDBJ whole genome shotgun (WGS) entry which is preliminary data.</text>
</comment>
<protein>
    <recommendedName>
        <fullName evidence="2">BAH domain-containing protein</fullName>
    </recommendedName>
</protein>
<sequence>MVKKGKSKQEVEASDEGQDWSWAGSAVDKLEAQRRWPHRRTGSTVPPGYEAATLDRDNTKASAAFIAAKQYLKAVSSLNGKTTYTVAVGDAVELSAEEGETSFVGRVTELFEDVAGTKLFSCHYWYQAEETVMQNKDQQVGIEAKQYDRRLWLATEQDNASYLTVHSLDVIARCTSPPPWLMHRLFSSALPQAPQFYH</sequence>
<dbReference type="GO" id="GO:0003682">
    <property type="term" value="F:chromatin binding"/>
    <property type="evidence" value="ECO:0007669"/>
    <property type="project" value="InterPro"/>
</dbReference>
<name>A0A699ZS85_HAELA</name>
<reference evidence="3 4" key="1">
    <citation type="submission" date="2020-02" db="EMBL/GenBank/DDBJ databases">
        <title>Draft genome sequence of Haematococcus lacustris strain NIES-144.</title>
        <authorList>
            <person name="Morimoto D."/>
            <person name="Nakagawa S."/>
            <person name="Yoshida T."/>
            <person name="Sawayama S."/>
        </authorList>
    </citation>
    <scope>NUCLEOTIDE SEQUENCE [LARGE SCALE GENOMIC DNA]</scope>
    <source>
        <strain evidence="3 4">NIES-144</strain>
    </source>
</reference>
<dbReference type="GO" id="GO:0003886">
    <property type="term" value="F:DNA (cytosine-5-)-methyltransferase activity"/>
    <property type="evidence" value="ECO:0007669"/>
    <property type="project" value="TreeGrafter"/>
</dbReference>
<dbReference type="InterPro" id="IPR050390">
    <property type="entry name" value="C5-Methyltransferase"/>
</dbReference>
<dbReference type="InterPro" id="IPR043151">
    <property type="entry name" value="BAH_sf"/>
</dbReference>